<sequence length="100" mass="11294">NSKTQALNNPTQTYIINGDIEYISEITDGSKPKKPILVYDIPNYSDNNNTAYKSSEQSTFLNFHYGLYNPTKSGCTITRYLDSGKSFETDLGVYGPNHYH</sequence>
<proteinExistence type="predicted"/>
<dbReference type="RefSeq" id="WP_238698905.1">
    <property type="nucleotide sequence ID" value="NZ_QWDN01001184.1"/>
</dbReference>
<comment type="caution">
    <text evidence="1">The sequence shown here is derived from an EMBL/GenBank/DDBJ whole genome shotgun (WGS) entry which is preliminary data.</text>
</comment>
<accession>A0A4Y7U2N1</accession>
<dbReference type="EMBL" id="QWDN01001184">
    <property type="protein sequence ID" value="TEB40544.1"/>
    <property type="molecule type" value="Genomic_DNA"/>
</dbReference>
<gene>
    <name evidence="1" type="ORF">D0809_30070</name>
</gene>
<feature type="non-terminal residue" evidence="1">
    <location>
        <position position="1"/>
    </location>
</feature>
<feature type="non-terminal residue" evidence="1">
    <location>
        <position position="100"/>
    </location>
</feature>
<organism evidence="1 2">
    <name type="scientific">Flavobacterium circumlabens</name>
    <dbReference type="NCBI Taxonomy" id="2133765"/>
    <lineage>
        <taxon>Bacteria</taxon>
        <taxon>Pseudomonadati</taxon>
        <taxon>Bacteroidota</taxon>
        <taxon>Flavobacteriia</taxon>
        <taxon>Flavobacteriales</taxon>
        <taxon>Flavobacteriaceae</taxon>
        <taxon>Flavobacterium</taxon>
    </lineage>
</organism>
<evidence type="ECO:0000313" key="1">
    <source>
        <dbReference type="EMBL" id="TEB40544.1"/>
    </source>
</evidence>
<name>A0A4Y7U2N1_9FLAO</name>
<dbReference type="Proteomes" id="UP000298340">
    <property type="component" value="Unassembled WGS sequence"/>
</dbReference>
<protein>
    <submittedName>
        <fullName evidence="1">Uncharacterized protein</fullName>
    </submittedName>
</protein>
<evidence type="ECO:0000313" key="2">
    <source>
        <dbReference type="Proteomes" id="UP000298340"/>
    </source>
</evidence>
<dbReference type="AlphaFoldDB" id="A0A4Y7U2N1"/>
<reference evidence="1 2" key="1">
    <citation type="journal article" date="2018" name="Syst. Appl. Microbiol.">
        <title>Flavobacterium circumlabens sp. nov. and Flavobacterium cupreum sp. nov., two psychrotrophic species isolated from Antarctic environmental samples.</title>
        <authorList>
            <person name="Kralova S."/>
            <person name="Busse H.J."/>
            <person name="Svec P."/>
            <person name="Maslanova I."/>
            <person name="Stankova E."/>
            <person name="Bartak M."/>
            <person name="Sedlacek I."/>
        </authorList>
    </citation>
    <scope>NUCLEOTIDE SEQUENCE [LARGE SCALE GENOMIC DNA]</scope>
    <source>
        <strain evidence="1 2">CCM 8828</strain>
    </source>
</reference>